<dbReference type="PATRIC" id="fig|1263870.3.peg.979"/>
<gene>
    <name evidence="1" type="ORF">RSSM_00897</name>
</gene>
<name>M5UNR2_9BACT</name>
<comment type="caution">
    <text evidence="1">The sequence shown here is derived from an EMBL/GenBank/DDBJ whole genome shotgun (WGS) entry which is preliminary data.</text>
</comment>
<proteinExistence type="predicted"/>
<reference evidence="1 2" key="1">
    <citation type="journal article" date="2013" name="Mar. Genomics">
        <title>Expression of sulfatases in Rhodopirellula baltica and the diversity of sulfatases in the genus Rhodopirellula.</title>
        <authorList>
            <person name="Wegner C.E."/>
            <person name="Richter-Heitmann T."/>
            <person name="Klindworth A."/>
            <person name="Klockow C."/>
            <person name="Richter M."/>
            <person name="Achstetter T."/>
            <person name="Glockner F.O."/>
            <person name="Harder J."/>
        </authorList>
    </citation>
    <scope>NUCLEOTIDE SEQUENCE [LARGE SCALE GENOMIC DNA]</scope>
    <source>
        <strain evidence="1 2">SM41</strain>
    </source>
</reference>
<sequence>MKQSLNGASGSHIGRRECLIGTEPLRREYVTGVGSKYYQRPLNEFTTSIPRKQ</sequence>
<evidence type="ECO:0000313" key="1">
    <source>
        <dbReference type="EMBL" id="EMI57643.1"/>
    </source>
</evidence>
<keyword evidence="2" id="KW-1185">Reference proteome</keyword>
<dbReference type="AlphaFoldDB" id="M5UNR2"/>
<dbReference type="EMBL" id="ANOH01000075">
    <property type="protein sequence ID" value="EMI57643.1"/>
    <property type="molecule type" value="Genomic_DNA"/>
</dbReference>
<evidence type="ECO:0000313" key="2">
    <source>
        <dbReference type="Proteomes" id="UP000011885"/>
    </source>
</evidence>
<accession>M5UNR2</accession>
<organism evidence="1 2">
    <name type="scientific">Rhodopirellula sallentina SM41</name>
    <dbReference type="NCBI Taxonomy" id="1263870"/>
    <lineage>
        <taxon>Bacteria</taxon>
        <taxon>Pseudomonadati</taxon>
        <taxon>Planctomycetota</taxon>
        <taxon>Planctomycetia</taxon>
        <taxon>Pirellulales</taxon>
        <taxon>Pirellulaceae</taxon>
        <taxon>Rhodopirellula</taxon>
    </lineage>
</organism>
<dbReference type="Proteomes" id="UP000011885">
    <property type="component" value="Unassembled WGS sequence"/>
</dbReference>
<protein>
    <submittedName>
        <fullName evidence="1">Uncharacterized protein</fullName>
    </submittedName>
</protein>